<keyword evidence="7" id="KW-0732">Signal</keyword>
<dbReference type="GeneTree" id="ENSGT00940000159819"/>
<evidence type="ECO:0000256" key="4">
    <source>
        <dbReference type="ARBA" id="ARBA00022670"/>
    </source>
</evidence>
<sequence>MLSKICRCRPFHLFYVIAPYFLTNPLNVCGGFYPKSYYPGVFADSSPNGFPNYEVVHPIKVDSSGHFLSNHVSHRVSRIQRRETSKNKESLAKVFYHLQYGGQDLHFNLTLNPHLLASGFLTERRYGGLQGSTLNSHGHSLCYFLGDVWSSTLKWGQAALSTCNGLTGLFKLSEEEFFISPLESAQEKSAPQAHAVYKRHAVQSEHQLLQPLFGEHTANTTCGMQRERWERRQHRRRIRQRSISTEKWVETLVVADPKMVEYHGSKGVVSYVLSVMNIVAGLFRDASIGNTINIAVVRLILLEKDEEDLKITHHADNSLNSFCKWQKGINMKDDDHPVHHDVAVLITRKDICAAINKPCETLGLSHVAGMCQPLRSCSINEDTGLTLAFTIAHELGHNFGIQHDGNGNDCEPIGKRPFIMSPQLLYGTSPPNWSRCSREYITRFLDRGWGWCLDDPPVRNDLEMHSAPPGVLYSAAHQCKLQYGSSSLLCDDVDNICSTLWCTVASTCHSRLDGAVDGTKCGEGKWCFDGECVEMGFRPKSVNGGWDSWSEWSRCTRTCGVGVQNAQRECVNPVPKYGGKYCLGERRRYRTCYRDPCPADEPSFRHIQCSRFNTIPYKGKFYKWIHVNNRVNPCELHCRPVNEHFSERMLDTVIDGTQCYEGSQNRDICINGICKVGCDYEIDSDAVEDQCGVCHGNGSTCETVRKTFEDSEGLGYVDIGLIPEGARDIRIEEVAEAGNYLALRSNDPEKYFLNGGWTIQWNGEYKAAGTVFTYERTGQLENLSSPGPTMEPVWIQLLFQETNPGVRYEYTISRDILVDSNNGTAVSYFQWIYGAWTECSTTCGTGVQRQVVHCVERTSGIVEEHYCDPSTRPDDKQSNCNKGACPAMWWVGEWQKCSSSCGDIGLSKRTVLCIQSLGLDEQRALQPAECQHLPKPESIVRCNTHVSCPADWTTGSWSECSVSCAAGFQIRDVTCSWNTGMDCDPKAKPNSTMPCYLQDCPINSDTFGNDWSGSGASSKEVFNEIKVIPHFSPTKNQPRGNADLNDIIEDDFSHYSDVEKPSDNSIVKNLQVDDFYYDYNFIRFHEDLSYDFDKDENYMLDNSGIKHGDITLKGTDVPITTSSPSTTADQHSTTMHSDSITIKGTEGHEPQKKDVLDENNDELFAEDYFLPVITTTEPSSAVTRLFSKWKENDSDLSITKKPPSTADVSTQNNLSQGYVPSPTSVPAKHYSSMNSAAGTTALPPTEMESDFEHPLFTPNDILDTTIATETQSWYSRAIATPKTNGPRIEPWGTLVPLPRWTEIDNNEIIFARMLRPAGLNPSLSTSTEQPSQGTSSEHSVHSSSPPMATGLVMPSLSPSASPAHWKKGNWSACSTSCGLGAIWRSVSCSTGEESDCDLATRPVPARRCYLRPCSAWKIEEWSKCSKNCGVGVKVREIQCYDTRDQRLLRPFHCQATSPRPPVRIPCNIHNCLEWYTSSWGQCSELCGGGEQQRLVTCPETGKCDDDLQPGNIQTCNVHPCHQWITGSWGQCSVSCGGGVQRRLVKCVNTKAELEDENEHVDCDHEPRPKNTKKCNIHDCDSAPSGQLCLRDHLTLRFCQTLQWHGQCQVPSVRAKCCKTCGLPSRGNDRIASR</sequence>
<evidence type="ECO:0000256" key="14">
    <source>
        <dbReference type="ARBA" id="ARBA00023180"/>
    </source>
</evidence>
<evidence type="ECO:0000313" key="22">
    <source>
        <dbReference type="Ensembl" id="ENSCCRP00000057387.2"/>
    </source>
</evidence>
<dbReference type="Gene3D" id="3.40.1620.60">
    <property type="match status" value="1"/>
</dbReference>
<feature type="disulfide bond" evidence="17">
    <location>
        <begin position="490"/>
        <end position="508"/>
    </location>
</feature>
<dbReference type="Pfam" id="PF19030">
    <property type="entry name" value="TSP1_ADAMTS"/>
    <property type="match status" value="7"/>
</dbReference>
<evidence type="ECO:0000256" key="13">
    <source>
        <dbReference type="ARBA" id="ARBA00023157"/>
    </source>
</evidence>
<feature type="compositionally biased region" description="Polar residues" evidence="19">
    <location>
        <begin position="1122"/>
        <end position="1142"/>
    </location>
</feature>
<dbReference type="Pfam" id="PF05986">
    <property type="entry name" value="ADAMTS_spacer1"/>
    <property type="match status" value="1"/>
</dbReference>
<evidence type="ECO:0000313" key="23">
    <source>
        <dbReference type="Proteomes" id="UP001108240"/>
    </source>
</evidence>
<evidence type="ECO:0000256" key="12">
    <source>
        <dbReference type="ARBA" id="ARBA00023145"/>
    </source>
</evidence>
<dbReference type="InterPro" id="IPR010294">
    <property type="entry name" value="ADAMTS_spacer1"/>
</dbReference>
<evidence type="ECO:0000256" key="5">
    <source>
        <dbReference type="ARBA" id="ARBA00022685"/>
    </source>
</evidence>
<feature type="disulfide bond" evidence="17">
    <location>
        <begin position="521"/>
        <end position="532"/>
    </location>
</feature>
<dbReference type="InterPro" id="IPR041645">
    <property type="entry name" value="ADAMTS_CR_2"/>
</dbReference>
<dbReference type="FunFam" id="2.20.100.10:FF:000001">
    <property type="entry name" value="semaphorin-5A isoform X1"/>
    <property type="match status" value="1"/>
</dbReference>
<dbReference type="InterPro" id="IPR010909">
    <property type="entry name" value="PLAC"/>
</dbReference>
<dbReference type="Gene3D" id="3.40.390.10">
    <property type="entry name" value="Collagenase (Catalytic Domain)"/>
    <property type="match status" value="1"/>
</dbReference>
<dbReference type="PRINTS" id="PR01857">
    <property type="entry name" value="ADAMTSFAMILY"/>
</dbReference>
<evidence type="ECO:0000256" key="2">
    <source>
        <dbReference type="ARBA" id="ARBA00022525"/>
    </source>
</evidence>
<comment type="cofactor">
    <cofactor evidence="16">
        <name>Zn(2+)</name>
        <dbReference type="ChEBI" id="CHEBI:29105"/>
    </cofactor>
    <text evidence="16">Binds 1 zinc ion per subunit.</text>
</comment>
<dbReference type="InterPro" id="IPR050439">
    <property type="entry name" value="ADAMTS_ADAMTS-like"/>
</dbReference>
<protein>
    <recommendedName>
        <fullName evidence="24">A disintegrin and metalloproteinase with thrombospondin motifs 7</fullName>
    </recommendedName>
</protein>
<feature type="disulfide bond" evidence="17">
    <location>
        <begin position="559"/>
        <end position="597"/>
    </location>
</feature>
<comment type="subcellular location">
    <subcellularLocation>
        <location evidence="1">Secreted</location>
        <location evidence="1">Extracellular space</location>
        <location evidence="1">Extracellular matrix</location>
    </subcellularLocation>
</comment>
<dbReference type="PROSITE" id="PS50215">
    <property type="entry name" value="ADAM_MEPRO"/>
    <property type="match status" value="1"/>
</dbReference>
<keyword evidence="9" id="KW-0378">Hydrolase</keyword>
<evidence type="ECO:0000256" key="16">
    <source>
        <dbReference type="PIRSR" id="PIRSR613273-2"/>
    </source>
</evidence>
<organism evidence="22 23">
    <name type="scientific">Cyprinus carpio carpio</name>
    <dbReference type="NCBI Taxonomy" id="630221"/>
    <lineage>
        <taxon>Eukaryota</taxon>
        <taxon>Metazoa</taxon>
        <taxon>Chordata</taxon>
        <taxon>Craniata</taxon>
        <taxon>Vertebrata</taxon>
        <taxon>Euteleostomi</taxon>
        <taxon>Actinopterygii</taxon>
        <taxon>Neopterygii</taxon>
        <taxon>Teleostei</taxon>
        <taxon>Ostariophysi</taxon>
        <taxon>Cypriniformes</taxon>
        <taxon>Cyprinidae</taxon>
        <taxon>Cyprininae</taxon>
        <taxon>Cyprinus</taxon>
    </lineage>
</organism>
<dbReference type="InterPro" id="IPR002870">
    <property type="entry name" value="Peptidase_M12B_N"/>
</dbReference>
<keyword evidence="8" id="KW-0677">Repeat</keyword>
<dbReference type="SUPFAM" id="SSF82895">
    <property type="entry name" value="TSP-1 type 1 repeat"/>
    <property type="match status" value="8"/>
</dbReference>
<feature type="disulfide bond" evidence="17">
    <location>
        <begin position="323"/>
        <end position="377"/>
    </location>
</feature>
<feature type="domain" description="Peptidase M12B" evidence="20">
    <location>
        <begin position="247"/>
        <end position="457"/>
    </location>
</feature>
<dbReference type="Gene3D" id="2.20.100.10">
    <property type="entry name" value="Thrombospondin type-1 (TSP1) repeat"/>
    <property type="match status" value="7"/>
</dbReference>
<dbReference type="SMART" id="SM00209">
    <property type="entry name" value="TSP1"/>
    <property type="match status" value="8"/>
</dbReference>
<feature type="region of interest" description="Disordered" evidence="19">
    <location>
        <begin position="1122"/>
        <end position="1153"/>
    </location>
</feature>
<feature type="binding site" evidence="16">
    <location>
        <position position="334"/>
    </location>
    <ligand>
        <name>Ca(2+)</name>
        <dbReference type="ChEBI" id="CHEBI:29108"/>
        <label>1</label>
    </ligand>
</feature>
<dbReference type="InterPro" id="IPR000884">
    <property type="entry name" value="TSP1_rpt"/>
</dbReference>
<evidence type="ECO:0000256" key="8">
    <source>
        <dbReference type="ARBA" id="ARBA00022737"/>
    </source>
</evidence>
<feature type="region of interest" description="Disordered" evidence="19">
    <location>
        <begin position="1320"/>
        <end position="1354"/>
    </location>
</feature>
<feature type="disulfide bond" evidence="17">
    <location>
        <begin position="352"/>
        <end position="359"/>
    </location>
</feature>
<dbReference type="PANTHER" id="PTHR13723">
    <property type="entry name" value="ADAMTS A DISINTEGRIN AND METALLOPROTEASE WITH THROMBOSPONDIN MOTIFS PROTEASE"/>
    <property type="match status" value="1"/>
</dbReference>
<keyword evidence="3" id="KW-0272">Extracellular matrix</keyword>
<dbReference type="CDD" id="cd04273">
    <property type="entry name" value="ZnMc_ADAMTS_like"/>
    <property type="match status" value="1"/>
</dbReference>
<evidence type="ECO:0000256" key="19">
    <source>
        <dbReference type="SAM" id="MobiDB-lite"/>
    </source>
</evidence>
<dbReference type="InterPro" id="IPR045371">
    <property type="entry name" value="ADAMTS_CR_3"/>
</dbReference>
<keyword evidence="10 16" id="KW-0862">Zinc</keyword>
<feature type="region of interest" description="Disordered" evidence="19">
    <location>
        <begin position="1193"/>
        <end position="1226"/>
    </location>
</feature>
<feature type="binding site" evidence="16 18">
    <location>
        <position position="393"/>
    </location>
    <ligand>
        <name>Zn(2+)</name>
        <dbReference type="ChEBI" id="CHEBI:29105"/>
        <note>catalytic</note>
    </ligand>
</feature>
<name>A0A8C1D6D3_CYPCA</name>
<evidence type="ECO:0000256" key="18">
    <source>
        <dbReference type="PROSITE-ProRule" id="PRU00276"/>
    </source>
</evidence>
<evidence type="ECO:0000256" key="17">
    <source>
        <dbReference type="PIRSR" id="PIRSR613273-3"/>
    </source>
</evidence>
<evidence type="ECO:0000256" key="3">
    <source>
        <dbReference type="ARBA" id="ARBA00022530"/>
    </source>
</evidence>
<evidence type="ECO:0000256" key="11">
    <source>
        <dbReference type="ARBA" id="ARBA00023049"/>
    </source>
</evidence>
<dbReference type="Pfam" id="PF17771">
    <property type="entry name" value="ADAMTS_CR_2"/>
    <property type="match status" value="1"/>
</dbReference>
<evidence type="ECO:0000256" key="6">
    <source>
        <dbReference type="ARBA" id="ARBA00022723"/>
    </source>
</evidence>
<dbReference type="Pfam" id="PF01562">
    <property type="entry name" value="Pep_M12B_propep"/>
    <property type="match status" value="1"/>
</dbReference>
<dbReference type="Proteomes" id="UP001108240">
    <property type="component" value="Unplaced"/>
</dbReference>
<feature type="disulfide bond" evidence="17">
    <location>
        <begin position="497"/>
        <end position="527"/>
    </location>
</feature>
<feature type="compositionally biased region" description="Polar residues" evidence="19">
    <location>
        <begin position="1206"/>
        <end position="1224"/>
    </location>
</feature>
<keyword evidence="12" id="KW-0865">Zymogen</keyword>
<keyword evidence="16" id="KW-0106">Calcium</keyword>
<dbReference type="SUPFAM" id="SSF55486">
    <property type="entry name" value="Metalloproteases ('zincins'), catalytic domain"/>
    <property type="match status" value="1"/>
</dbReference>
<feature type="compositionally biased region" description="Low complexity" evidence="19">
    <location>
        <begin position="1335"/>
        <end position="1344"/>
    </location>
</feature>
<dbReference type="Pfam" id="PF19236">
    <property type="entry name" value="ADAMTS_CR_3"/>
    <property type="match status" value="1"/>
</dbReference>
<dbReference type="GO" id="GO:0004222">
    <property type="term" value="F:metalloendopeptidase activity"/>
    <property type="evidence" value="ECO:0007669"/>
    <property type="project" value="InterPro"/>
</dbReference>
<dbReference type="Ensembl" id="ENSCCRT00000062204.2">
    <property type="protein sequence ID" value="ENSCCRP00000057387.2"/>
    <property type="gene ID" value="ENSCCRG00000030731.2"/>
</dbReference>
<keyword evidence="13 17" id="KW-1015">Disulfide bond</keyword>
<comment type="caution">
    <text evidence="18">Lacks conserved residue(s) required for the propagation of feature annotation.</text>
</comment>
<feature type="disulfide bond" evidence="17">
    <location>
        <begin position="479"/>
        <end position="502"/>
    </location>
</feature>
<dbReference type="Pfam" id="PF01421">
    <property type="entry name" value="Reprolysin"/>
    <property type="match status" value="1"/>
</dbReference>
<dbReference type="PANTHER" id="PTHR13723:SF142">
    <property type="entry name" value="A DISINTEGRIN AND METALLOPROTEINASE WITH THROMBOSPONDIN MOTIFS 7"/>
    <property type="match status" value="1"/>
</dbReference>
<dbReference type="FunFam" id="2.20.100.10:FF:000005">
    <property type="entry name" value="ADAM metallopeptidase with thrombospondin type 1 motif 9"/>
    <property type="match status" value="3"/>
</dbReference>
<feature type="active site" evidence="15 18">
    <location>
        <position position="394"/>
    </location>
</feature>
<feature type="domain" description="PLAC" evidence="21">
    <location>
        <begin position="1584"/>
        <end position="1624"/>
    </location>
</feature>
<reference evidence="22" key="1">
    <citation type="submission" date="2025-08" db="UniProtKB">
        <authorList>
            <consortium name="Ensembl"/>
        </authorList>
    </citation>
    <scope>IDENTIFICATION</scope>
</reference>
<keyword evidence="6 16" id="KW-0479">Metal-binding</keyword>
<reference evidence="22" key="2">
    <citation type="submission" date="2025-09" db="UniProtKB">
        <authorList>
            <consortium name="Ensembl"/>
        </authorList>
    </citation>
    <scope>IDENTIFICATION</scope>
</reference>
<feature type="binding site" evidence="16">
    <location>
        <position position="455"/>
    </location>
    <ligand>
        <name>Ca(2+)</name>
        <dbReference type="ChEBI" id="CHEBI:29108"/>
        <label>1</label>
    </ligand>
</feature>
<keyword evidence="5" id="KW-0165">Cleavage on pair of basic residues</keyword>
<proteinExistence type="predicted"/>
<feature type="binding site" evidence="16">
    <location>
        <position position="250"/>
    </location>
    <ligand>
        <name>Ca(2+)</name>
        <dbReference type="ChEBI" id="CHEBI:29108"/>
        <label>1</label>
    </ligand>
</feature>
<feature type="disulfide bond" evidence="17">
    <location>
        <begin position="570"/>
        <end position="582"/>
    </location>
</feature>
<feature type="compositionally biased region" description="Polar residues" evidence="19">
    <location>
        <begin position="1321"/>
        <end position="1334"/>
    </location>
</feature>
<dbReference type="GO" id="GO:0006508">
    <property type="term" value="P:proteolysis"/>
    <property type="evidence" value="ECO:0007669"/>
    <property type="project" value="UniProtKB-KW"/>
</dbReference>
<dbReference type="InterPro" id="IPR024079">
    <property type="entry name" value="MetalloPept_cat_dom_sf"/>
</dbReference>
<dbReference type="GO" id="GO:0030198">
    <property type="term" value="P:extracellular matrix organization"/>
    <property type="evidence" value="ECO:0007669"/>
    <property type="project" value="InterPro"/>
</dbReference>
<accession>A0A8C1D6D3</accession>
<keyword evidence="23" id="KW-1185">Reference proteome</keyword>
<evidence type="ECO:0000256" key="9">
    <source>
        <dbReference type="ARBA" id="ARBA00022801"/>
    </source>
</evidence>
<dbReference type="FunFam" id="3.40.390.10:FF:000001">
    <property type="entry name" value="A disintegrin and metalloproteinase with thrombospondin motifs 1"/>
    <property type="match status" value="1"/>
</dbReference>
<feature type="binding site" evidence="16 18">
    <location>
        <position position="403"/>
    </location>
    <ligand>
        <name>Zn(2+)</name>
        <dbReference type="ChEBI" id="CHEBI:29105"/>
        <note>catalytic</note>
    </ligand>
</feature>
<keyword evidence="11" id="KW-0482">Metalloprotease</keyword>
<dbReference type="PROSITE" id="PS50900">
    <property type="entry name" value="PLAC"/>
    <property type="match status" value="1"/>
</dbReference>
<keyword evidence="2" id="KW-0964">Secreted</keyword>
<feature type="binding site" evidence="16">
    <location>
        <position position="455"/>
    </location>
    <ligand>
        <name>Ca(2+)</name>
        <dbReference type="ChEBI" id="CHEBI:29108"/>
        <label>2</label>
    </ligand>
</feature>
<feature type="disulfide bond" evidence="17">
    <location>
        <begin position="555"/>
        <end position="592"/>
    </location>
</feature>
<dbReference type="InterPro" id="IPR036383">
    <property type="entry name" value="TSP1_rpt_sf"/>
</dbReference>
<feature type="binding site" evidence="16">
    <location>
        <position position="250"/>
    </location>
    <ligand>
        <name>Ca(2+)</name>
        <dbReference type="ChEBI" id="CHEBI:29108"/>
        <label>2</label>
    </ligand>
</feature>
<feature type="binding site" evidence="16">
    <location>
        <position position="452"/>
    </location>
    <ligand>
        <name>Ca(2+)</name>
        <dbReference type="ChEBI" id="CHEBI:29108"/>
        <label>1</label>
    </ligand>
</feature>
<evidence type="ECO:0000256" key="1">
    <source>
        <dbReference type="ARBA" id="ARBA00004498"/>
    </source>
</evidence>
<dbReference type="GO" id="GO:0046872">
    <property type="term" value="F:metal ion binding"/>
    <property type="evidence" value="ECO:0007669"/>
    <property type="project" value="UniProtKB-KW"/>
</dbReference>
<dbReference type="Gene3D" id="2.60.120.830">
    <property type="match status" value="1"/>
</dbReference>
<evidence type="ECO:0008006" key="24">
    <source>
        <dbReference type="Google" id="ProtNLM"/>
    </source>
</evidence>
<dbReference type="SMART" id="SM00608">
    <property type="entry name" value="ACR"/>
    <property type="match status" value="1"/>
</dbReference>
<feature type="disulfide bond" evidence="17">
    <location>
        <begin position="371"/>
        <end position="452"/>
    </location>
</feature>
<keyword evidence="4" id="KW-0645">Protease</keyword>
<dbReference type="FunFam" id="2.60.120.830:FF:000001">
    <property type="entry name" value="A disintegrin and metalloproteinase with thrombospondin motifs 1"/>
    <property type="match status" value="1"/>
</dbReference>
<evidence type="ECO:0000256" key="15">
    <source>
        <dbReference type="PIRSR" id="PIRSR613273-1"/>
    </source>
</evidence>
<evidence type="ECO:0000256" key="7">
    <source>
        <dbReference type="ARBA" id="ARBA00022729"/>
    </source>
</evidence>
<dbReference type="GO" id="GO:0031012">
    <property type="term" value="C:extracellular matrix"/>
    <property type="evidence" value="ECO:0007669"/>
    <property type="project" value="TreeGrafter"/>
</dbReference>
<dbReference type="PROSITE" id="PS50092">
    <property type="entry name" value="TSP1"/>
    <property type="match status" value="7"/>
</dbReference>
<dbReference type="InterPro" id="IPR006586">
    <property type="entry name" value="ADAM_Cys-rich"/>
</dbReference>
<evidence type="ECO:0000259" key="20">
    <source>
        <dbReference type="PROSITE" id="PS50215"/>
    </source>
</evidence>
<dbReference type="InterPro" id="IPR013273">
    <property type="entry name" value="ADAMTS/ADAMTS-like"/>
</dbReference>
<feature type="disulfide bond" evidence="17">
    <location>
        <begin position="410"/>
        <end position="436"/>
    </location>
</feature>
<dbReference type="Pfam" id="PF00090">
    <property type="entry name" value="TSP_1"/>
    <property type="match status" value="1"/>
</dbReference>
<feature type="binding site" evidence="16">
    <location>
        <position position="341"/>
    </location>
    <ligand>
        <name>Ca(2+)</name>
        <dbReference type="ChEBI" id="CHEBI:29108"/>
        <label>1</label>
    </ligand>
</feature>
<dbReference type="InterPro" id="IPR001590">
    <property type="entry name" value="Peptidase_M12B"/>
</dbReference>
<feature type="binding site" evidence="16">
    <location>
        <position position="334"/>
    </location>
    <ligand>
        <name>Ca(2+)</name>
        <dbReference type="ChEBI" id="CHEBI:29108"/>
        <label>2</label>
    </ligand>
</feature>
<feature type="binding site" evidence="16 18">
    <location>
        <position position="397"/>
    </location>
    <ligand>
        <name>Zn(2+)</name>
        <dbReference type="ChEBI" id="CHEBI:29105"/>
        <note>catalytic</note>
    </ligand>
</feature>
<evidence type="ECO:0000256" key="10">
    <source>
        <dbReference type="ARBA" id="ARBA00022833"/>
    </source>
</evidence>
<keyword evidence="14" id="KW-0325">Glycoprotein</keyword>
<evidence type="ECO:0000259" key="21">
    <source>
        <dbReference type="PROSITE" id="PS50900"/>
    </source>
</evidence>